<evidence type="ECO:0000256" key="8">
    <source>
        <dbReference type="ARBA" id="ARBA00051875"/>
    </source>
</evidence>
<keyword evidence="4 10" id="KW-0547">Nucleotide-binding</keyword>
<evidence type="ECO:0000256" key="7">
    <source>
        <dbReference type="ARBA" id="ARBA00023080"/>
    </source>
</evidence>
<protein>
    <recommendedName>
        <fullName evidence="10">dITP/XTP pyrophosphatase</fullName>
        <ecNumber evidence="10">3.6.1.66</ecNumber>
    </recommendedName>
    <alternativeName>
        <fullName evidence="10">Non-canonical purine NTP pyrophosphatase</fullName>
    </alternativeName>
    <alternativeName>
        <fullName evidence="10">Non-standard purine NTP pyrophosphatase</fullName>
    </alternativeName>
    <alternativeName>
        <fullName evidence="10">Nucleoside-triphosphate diphosphatase</fullName>
    </alternativeName>
    <alternativeName>
        <fullName evidence="10">Nucleoside-triphosphate pyrophosphatase</fullName>
        <shortName evidence="10">NTPase</shortName>
    </alternativeName>
</protein>
<dbReference type="CDD" id="cd00515">
    <property type="entry name" value="HAM1"/>
    <property type="match status" value="1"/>
</dbReference>
<evidence type="ECO:0000256" key="4">
    <source>
        <dbReference type="ARBA" id="ARBA00022741"/>
    </source>
</evidence>
<keyword evidence="5 10" id="KW-0378">Hydrolase</keyword>
<comment type="catalytic activity">
    <reaction evidence="8 10">
        <text>dITP + H2O = dIMP + diphosphate + H(+)</text>
        <dbReference type="Rhea" id="RHEA:28342"/>
        <dbReference type="ChEBI" id="CHEBI:15377"/>
        <dbReference type="ChEBI" id="CHEBI:15378"/>
        <dbReference type="ChEBI" id="CHEBI:33019"/>
        <dbReference type="ChEBI" id="CHEBI:61194"/>
        <dbReference type="ChEBI" id="CHEBI:61382"/>
        <dbReference type="EC" id="3.6.1.66"/>
    </reaction>
</comment>
<evidence type="ECO:0000256" key="9">
    <source>
        <dbReference type="ARBA" id="ARBA00052017"/>
    </source>
</evidence>
<dbReference type="Pfam" id="PF01725">
    <property type="entry name" value="Ham1p_like"/>
    <property type="match status" value="1"/>
</dbReference>
<comment type="catalytic activity">
    <reaction evidence="9 10">
        <text>XTP + H2O = XMP + diphosphate + H(+)</text>
        <dbReference type="Rhea" id="RHEA:28610"/>
        <dbReference type="ChEBI" id="CHEBI:15377"/>
        <dbReference type="ChEBI" id="CHEBI:15378"/>
        <dbReference type="ChEBI" id="CHEBI:33019"/>
        <dbReference type="ChEBI" id="CHEBI:57464"/>
        <dbReference type="ChEBI" id="CHEBI:61314"/>
        <dbReference type="EC" id="3.6.1.66"/>
    </reaction>
</comment>
<dbReference type="OrthoDB" id="9807456at2"/>
<evidence type="ECO:0000256" key="5">
    <source>
        <dbReference type="ARBA" id="ARBA00022801"/>
    </source>
</evidence>
<comment type="subunit">
    <text evidence="2 10">Homodimer.</text>
</comment>
<keyword evidence="13" id="KW-1185">Reference proteome</keyword>
<keyword evidence="7 10" id="KW-0546">Nucleotide metabolism</keyword>
<comment type="caution">
    <text evidence="12">The sequence shown here is derived from an EMBL/GenBank/DDBJ whole genome shotgun (WGS) entry which is preliminary data.</text>
</comment>
<dbReference type="InterPro" id="IPR020922">
    <property type="entry name" value="dITP/XTP_pyrophosphatase"/>
</dbReference>
<dbReference type="GO" id="GO:0009146">
    <property type="term" value="P:purine nucleoside triphosphate catabolic process"/>
    <property type="evidence" value="ECO:0007669"/>
    <property type="project" value="UniProtKB-UniRule"/>
</dbReference>
<feature type="binding site" evidence="10">
    <location>
        <begin position="173"/>
        <end position="176"/>
    </location>
    <ligand>
        <name>substrate</name>
    </ligand>
</feature>
<dbReference type="GO" id="GO:0005829">
    <property type="term" value="C:cytosol"/>
    <property type="evidence" value="ECO:0007669"/>
    <property type="project" value="TreeGrafter"/>
</dbReference>
<evidence type="ECO:0000256" key="2">
    <source>
        <dbReference type="ARBA" id="ARBA00011738"/>
    </source>
</evidence>
<evidence type="ECO:0000313" key="12">
    <source>
        <dbReference type="EMBL" id="TFI59695.1"/>
    </source>
</evidence>
<comment type="function">
    <text evidence="10">Pyrophosphatase that catalyzes the hydrolysis of nucleoside triphosphates to their monophosphate derivatives, with a high preference for the non-canonical purine nucleotides XTP (xanthosine triphosphate), dITP (deoxyinosine triphosphate) and ITP. Seems to function as a house-cleaning enzyme that removes non-canonical purine nucleotides from the nucleotide pool, thus preventing their incorporation into DNA/RNA and avoiding chromosomal lesions.</text>
</comment>
<sequence length="214" mass="23159">MRKLEPGRLVLASHNQGKVREIRDLLGPYGIEPVSAAELDLPEPEETGTTFVDNADLKARQAADLSGLPALADDSGLCVEALGNRPGIFSARWALVDPSVDPGAGPGEVQGGRDFGLAMRRVQEELEALGPEASRAAHFVCALAVVWPDGRSEWFEGRVDGTLVWPPRGDKGFGYDPMFQPAGYDLTFGEMDPDEKHRISHRADAFRKLVAALL</sequence>
<feature type="binding site" evidence="10">
    <location>
        <position position="74"/>
    </location>
    <ligand>
        <name>Mg(2+)</name>
        <dbReference type="ChEBI" id="CHEBI:18420"/>
    </ligand>
</feature>
<dbReference type="HAMAP" id="MF_01405">
    <property type="entry name" value="Non_canon_purine_NTPase"/>
    <property type="match status" value="1"/>
</dbReference>
<dbReference type="InterPro" id="IPR029001">
    <property type="entry name" value="ITPase-like_fam"/>
</dbReference>
<dbReference type="InterPro" id="IPR002637">
    <property type="entry name" value="RdgB/HAM1"/>
</dbReference>
<dbReference type="GO" id="GO:0009117">
    <property type="term" value="P:nucleotide metabolic process"/>
    <property type="evidence" value="ECO:0007669"/>
    <property type="project" value="UniProtKB-KW"/>
</dbReference>
<accession>A0A4Y8ZWX6</accession>
<evidence type="ECO:0000256" key="11">
    <source>
        <dbReference type="RuleBase" id="RU003781"/>
    </source>
</evidence>
<feature type="binding site" evidence="10">
    <location>
        <begin position="201"/>
        <end position="202"/>
    </location>
    <ligand>
        <name>substrate</name>
    </ligand>
</feature>
<dbReference type="Proteomes" id="UP000298213">
    <property type="component" value="Unassembled WGS sequence"/>
</dbReference>
<dbReference type="PANTHER" id="PTHR11067">
    <property type="entry name" value="INOSINE TRIPHOSPHATE PYROPHOSPHATASE/HAM1 PROTEIN"/>
    <property type="match status" value="1"/>
</dbReference>
<feature type="binding site" evidence="10">
    <location>
        <position position="196"/>
    </location>
    <ligand>
        <name>substrate</name>
    </ligand>
</feature>
<feature type="binding site" evidence="10">
    <location>
        <position position="75"/>
    </location>
    <ligand>
        <name>substrate</name>
    </ligand>
</feature>
<dbReference type="AlphaFoldDB" id="A0A4Y8ZWX6"/>
<evidence type="ECO:0000256" key="3">
    <source>
        <dbReference type="ARBA" id="ARBA00022723"/>
    </source>
</evidence>
<dbReference type="GO" id="GO:0036220">
    <property type="term" value="F:ITP diphosphatase activity"/>
    <property type="evidence" value="ECO:0007669"/>
    <property type="project" value="UniProtKB-UniRule"/>
</dbReference>
<dbReference type="EMBL" id="SPDV01000004">
    <property type="protein sequence ID" value="TFI59695.1"/>
    <property type="molecule type" value="Genomic_DNA"/>
</dbReference>
<feature type="active site" description="Proton acceptor" evidence="10">
    <location>
        <position position="74"/>
    </location>
</feature>
<evidence type="ECO:0000313" key="13">
    <source>
        <dbReference type="Proteomes" id="UP000298213"/>
    </source>
</evidence>
<comment type="similarity">
    <text evidence="1 10 11">Belongs to the HAM1 NTPase family.</text>
</comment>
<reference evidence="12 13" key="1">
    <citation type="submission" date="2019-03" db="EMBL/GenBank/DDBJ databases">
        <title>Genome sequence of Sphingomonas sp. 17J27-24.</title>
        <authorList>
            <person name="Kim M."/>
            <person name="Maeng S."/>
            <person name="Sathiyaraj S."/>
        </authorList>
    </citation>
    <scope>NUCLEOTIDE SEQUENCE [LARGE SCALE GENOMIC DNA]</scope>
    <source>
        <strain evidence="12 13">17J27-24</strain>
    </source>
</reference>
<comment type="cofactor">
    <cofactor evidence="10">
        <name>Mg(2+)</name>
        <dbReference type="ChEBI" id="CHEBI:18420"/>
    </cofactor>
    <text evidence="10">Binds 1 Mg(2+) ion per subunit.</text>
</comment>
<dbReference type="RefSeq" id="WP_135083774.1">
    <property type="nucleotide sequence ID" value="NZ_SPDV01000004.1"/>
</dbReference>
<dbReference type="GO" id="GO:0046872">
    <property type="term" value="F:metal ion binding"/>
    <property type="evidence" value="ECO:0007669"/>
    <property type="project" value="UniProtKB-KW"/>
</dbReference>
<dbReference type="GO" id="GO:0017111">
    <property type="term" value="F:ribonucleoside triphosphate phosphatase activity"/>
    <property type="evidence" value="ECO:0007669"/>
    <property type="project" value="InterPro"/>
</dbReference>
<dbReference type="PANTHER" id="PTHR11067:SF9">
    <property type="entry name" value="INOSINE TRIPHOSPHATE PYROPHOSPHATASE"/>
    <property type="match status" value="1"/>
</dbReference>
<gene>
    <name evidence="12" type="primary">rdgB</name>
    <name evidence="12" type="ORF">E2493_03530</name>
</gene>
<proteinExistence type="inferred from homology"/>
<name>A0A4Y8ZWX6_9SPHN</name>
<dbReference type="Gene3D" id="3.90.950.10">
    <property type="match status" value="1"/>
</dbReference>
<comment type="catalytic activity">
    <reaction evidence="10">
        <text>ITP + H2O = IMP + diphosphate + H(+)</text>
        <dbReference type="Rhea" id="RHEA:29399"/>
        <dbReference type="ChEBI" id="CHEBI:15377"/>
        <dbReference type="ChEBI" id="CHEBI:15378"/>
        <dbReference type="ChEBI" id="CHEBI:33019"/>
        <dbReference type="ChEBI" id="CHEBI:58053"/>
        <dbReference type="ChEBI" id="CHEBI:61402"/>
        <dbReference type="EC" id="3.6.1.66"/>
    </reaction>
</comment>
<evidence type="ECO:0000256" key="1">
    <source>
        <dbReference type="ARBA" id="ARBA00008023"/>
    </source>
</evidence>
<dbReference type="GO" id="GO:0035870">
    <property type="term" value="F:dITP diphosphatase activity"/>
    <property type="evidence" value="ECO:0007669"/>
    <property type="project" value="UniProtKB-UniRule"/>
</dbReference>
<dbReference type="NCBIfam" id="TIGR00042">
    <property type="entry name" value="RdgB/HAM1 family non-canonical purine NTP pyrophosphatase"/>
    <property type="match status" value="1"/>
</dbReference>
<evidence type="ECO:0000256" key="6">
    <source>
        <dbReference type="ARBA" id="ARBA00022842"/>
    </source>
</evidence>
<dbReference type="EC" id="3.6.1.66" evidence="10"/>
<keyword evidence="3 10" id="KW-0479">Metal-binding</keyword>
<organism evidence="12 13">
    <name type="scientific">Sphingomonas parva</name>
    <dbReference type="NCBI Taxonomy" id="2555898"/>
    <lineage>
        <taxon>Bacteria</taxon>
        <taxon>Pseudomonadati</taxon>
        <taxon>Pseudomonadota</taxon>
        <taxon>Alphaproteobacteria</taxon>
        <taxon>Sphingomonadales</taxon>
        <taxon>Sphingomonadaceae</taxon>
        <taxon>Sphingomonas</taxon>
    </lineage>
</organism>
<dbReference type="SUPFAM" id="SSF52972">
    <property type="entry name" value="ITPase-like"/>
    <property type="match status" value="1"/>
</dbReference>
<dbReference type="GO" id="GO:0036222">
    <property type="term" value="F:XTP diphosphatase activity"/>
    <property type="evidence" value="ECO:0007669"/>
    <property type="project" value="UniProtKB-UniRule"/>
</dbReference>
<dbReference type="FunFam" id="3.90.950.10:FF:000001">
    <property type="entry name" value="dITP/XTP pyrophosphatase"/>
    <property type="match status" value="1"/>
</dbReference>
<keyword evidence="6 10" id="KW-0460">Magnesium</keyword>
<dbReference type="GO" id="GO:0000166">
    <property type="term" value="F:nucleotide binding"/>
    <property type="evidence" value="ECO:0007669"/>
    <property type="project" value="UniProtKB-KW"/>
</dbReference>
<feature type="binding site" evidence="10">
    <location>
        <begin position="13"/>
        <end position="18"/>
    </location>
    <ligand>
        <name>substrate</name>
    </ligand>
</feature>
<feature type="binding site" evidence="10">
    <location>
        <position position="45"/>
    </location>
    <ligand>
        <name>Mg(2+)</name>
        <dbReference type="ChEBI" id="CHEBI:18420"/>
    </ligand>
</feature>
<evidence type="ECO:0000256" key="10">
    <source>
        <dbReference type="HAMAP-Rule" id="MF_01405"/>
    </source>
</evidence>